<protein>
    <submittedName>
        <fullName evidence="1">Uncharacterized protein</fullName>
    </submittedName>
</protein>
<keyword evidence="2" id="KW-1185">Reference proteome</keyword>
<organism evidence="1 2">
    <name type="scientific">Sphingobium agri</name>
    <dbReference type="NCBI Taxonomy" id="2933566"/>
    <lineage>
        <taxon>Bacteria</taxon>
        <taxon>Pseudomonadati</taxon>
        <taxon>Pseudomonadota</taxon>
        <taxon>Alphaproteobacteria</taxon>
        <taxon>Sphingomonadales</taxon>
        <taxon>Sphingomonadaceae</taxon>
        <taxon>Sphingobium</taxon>
    </lineage>
</organism>
<proteinExistence type="predicted"/>
<dbReference type="RefSeq" id="WP_247229916.1">
    <property type="nucleotide sequence ID" value="NZ_JALKHS010000004.1"/>
</dbReference>
<comment type="caution">
    <text evidence="1">The sequence shown here is derived from an EMBL/GenBank/DDBJ whole genome shotgun (WGS) entry which is preliminary data.</text>
</comment>
<dbReference type="Proteomes" id="UP001203512">
    <property type="component" value="Unassembled WGS sequence"/>
</dbReference>
<evidence type="ECO:0000313" key="2">
    <source>
        <dbReference type="Proteomes" id="UP001203512"/>
    </source>
</evidence>
<dbReference type="EMBL" id="JALKHS010000004">
    <property type="protein sequence ID" value="MCK0530370.1"/>
    <property type="molecule type" value="Genomic_DNA"/>
</dbReference>
<evidence type="ECO:0000313" key="1">
    <source>
        <dbReference type="EMBL" id="MCK0530370.1"/>
    </source>
</evidence>
<sequence>MAKAPVVKISTSPRPPLSAGMEAQFENCKKLAASVDRADEGSRKALRTALAELYAFGETLRTSPDDLEAFIRGEGRKWNKPTRDNPYTALTHIIFPKRAKSRLSTYAKALGAAHKLGHDAKILSAYIGPKGPGVEKLARFAAQTEKDQRARALRDALPSTKARLATWPDLRDDPAFKGIDGFAEVLVHVDAMGAFKIIDVVAKDQAMNSRLLQYARPMSGPFHALSEAMQFIRLVPSKNSAPRIVSLHSKDGRIELRAQGHGGVLTVAHFSAIDGLPDGQWMHFTDGKADLVAFVADADDDATLSATDMIDANGRPVVELALTAGSSVTKIVTDAHEAIAPSVRTLKPEDDLGIAFALNLTSSMRRDVLHLGETLLSAGRRIGLGDGRQLSEKRNARITFDADGDSLSLDLVTVGGKAISYSIPFNVVDGVAFEPLTLPAAPFFQALKLFDQFAGNTNIFIRGGSTLVELAADVDGVDVSLVIPNSLELQRDTTPFTRLFVEAENSRQLEAAE</sequence>
<reference evidence="1 2" key="1">
    <citation type="submission" date="2022-04" db="EMBL/GenBank/DDBJ databases">
        <authorList>
            <person name="Huq M.A."/>
        </authorList>
    </citation>
    <scope>NUCLEOTIDE SEQUENCE [LARGE SCALE GENOMIC DNA]</scope>
    <source>
        <strain evidence="1 2">MAH-33</strain>
    </source>
</reference>
<gene>
    <name evidence="1" type="ORF">MU848_02100</name>
</gene>
<accession>A0ABT0DTC7</accession>
<name>A0ABT0DTC7_9SPHN</name>